<sequence>MALKKNDEIKLHIDSVTPLGSSVGRHEGMAVFVRNAVPGDEILAHIIKPTKNYAVGIVKEILKPSPARIESDCPVSDKCGGCSFRNMAYSAELAAKKDFVQQNVRRIGHIDLEVEEIVGAADTCFYRNKAQYPVIIENGAFTAGFYAFKSHRVVPAVSCRLQPPEFAGGLKAFEQWALESGVDSYDEKTGKGLLRHIYFRKAFATGQIMACAVVNGSGIPNADRLVSLLQIAVPGLQSVCVNINKEKTNVILGSKTKVLWGSDKITDILLGKKFVISPESFYQVNHAQCEKLYSCAAEFAGLTGSETVLDMYCGAGTIGLTLADRCKMLYGVEIVEQAVENAKENAAINGIKNAQFICADAFEGAKILTEKGIVPDVVIVDPPRKGCEKQLLEIISKLGAKRIVYVSCNSATLARDLEILHGMGYRPKRLKAFDLFPRTAHVEAVCLITHDA</sequence>
<evidence type="ECO:0000256" key="2">
    <source>
        <dbReference type="ARBA" id="ARBA00022679"/>
    </source>
</evidence>
<dbReference type="PROSITE" id="PS51687">
    <property type="entry name" value="SAM_MT_RNA_M5U"/>
    <property type="match status" value="1"/>
</dbReference>
<dbReference type="InterPro" id="IPR010280">
    <property type="entry name" value="U5_MeTrfase_fam"/>
</dbReference>
<dbReference type="PROSITE" id="PS01230">
    <property type="entry name" value="TRMA_1"/>
    <property type="match status" value="1"/>
</dbReference>
<dbReference type="EMBL" id="DXGE01000034">
    <property type="protein sequence ID" value="HIW86399.1"/>
    <property type="molecule type" value="Genomic_DNA"/>
</dbReference>
<evidence type="ECO:0000256" key="4">
    <source>
        <dbReference type="PROSITE-ProRule" id="PRU01024"/>
    </source>
</evidence>
<dbReference type="InterPro" id="IPR002792">
    <property type="entry name" value="TRAM_dom"/>
</dbReference>
<evidence type="ECO:0000259" key="6">
    <source>
        <dbReference type="PROSITE" id="PS50926"/>
    </source>
</evidence>
<reference evidence="7" key="2">
    <citation type="submission" date="2021-04" db="EMBL/GenBank/DDBJ databases">
        <authorList>
            <person name="Gilroy R."/>
        </authorList>
    </citation>
    <scope>NUCLEOTIDE SEQUENCE</scope>
    <source>
        <strain evidence="7">421</strain>
    </source>
</reference>
<feature type="binding site" evidence="4">
    <location>
        <position position="381"/>
    </location>
    <ligand>
        <name>S-adenosyl-L-methionine</name>
        <dbReference type="ChEBI" id="CHEBI:59789"/>
    </ligand>
</feature>
<name>A0A9D1UFY1_9FIRM</name>
<dbReference type="SUPFAM" id="SSF50249">
    <property type="entry name" value="Nucleic acid-binding proteins"/>
    <property type="match status" value="1"/>
</dbReference>
<dbReference type="GO" id="GO:0070041">
    <property type="term" value="F:rRNA (uridine-C5-)-methyltransferase activity"/>
    <property type="evidence" value="ECO:0007669"/>
    <property type="project" value="TreeGrafter"/>
</dbReference>
<proteinExistence type="inferred from homology"/>
<comment type="caution">
    <text evidence="7">The sequence shown here is derived from an EMBL/GenBank/DDBJ whole genome shotgun (WGS) entry which is preliminary data.</text>
</comment>
<feature type="active site" description="Nucleophile" evidence="4">
    <location>
        <position position="408"/>
    </location>
</feature>
<dbReference type="GO" id="GO:0070475">
    <property type="term" value="P:rRNA base methylation"/>
    <property type="evidence" value="ECO:0007669"/>
    <property type="project" value="TreeGrafter"/>
</dbReference>
<feature type="binding site" evidence="4">
    <location>
        <position position="312"/>
    </location>
    <ligand>
        <name>S-adenosyl-L-methionine</name>
        <dbReference type="ChEBI" id="CHEBI:59789"/>
    </ligand>
</feature>
<comment type="similarity">
    <text evidence="4">Belongs to the class I-like SAM-binding methyltransferase superfamily. RNA M5U methyltransferase family.</text>
</comment>
<gene>
    <name evidence="7" type="primary">rlmD</name>
    <name evidence="7" type="ORF">IAA48_07885</name>
</gene>
<evidence type="ECO:0000313" key="8">
    <source>
        <dbReference type="Proteomes" id="UP000824205"/>
    </source>
</evidence>
<dbReference type="Gene3D" id="2.40.50.1070">
    <property type="match status" value="1"/>
</dbReference>
<dbReference type="PANTHER" id="PTHR11061:SF30">
    <property type="entry name" value="TRNA (URACIL(54)-C(5))-METHYLTRANSFERASE"/>
    <property type="match status" value="1"/>
</dbReference>
<feature type="active site" evidence="5">
    <location>
        <position position="408"/>
    </location>
</feature>
<dbReference type="Pfam" id="PF05958">
    <property type="entry name" value="tRNA_U5-meth_tr"/>
    <property type="match status" value="1"/>
</dbReference>
<evidence type="ECO:0000256" key="1">
    <source>
        <dbReference type="ARBA" id="ARBA00022603"/>
    </source>
</evidence>
<feature type="domain" description="TRAM" evidence="6">
    <location>
        <begin position="2"/>
        <end position="60"/>
    </location>
</feature>
<dbReference type="SUPFAM" id="SSF53335">
    <property type="entry name" value="S-adenosyl-L-methionine-dependent methyltransferases"/>
    <property type="match status" value="1"/>
</dbReference>
<dbReference type="Gene3D" id="2.40.50.140">
    <property type="entry name" value="Nucleic acid-binding proteins"/>
    <property type="match status" value="1"/>
</dbReference>
<evidence type="ECO:0000256" key="5">
    <source>
        <dbReference type="PROSITE-ProRule" id="PRU10015"/>
    </source>
</evidence>
<dbReference type="InterPro" id="IPR012340">
    <property type="entry name" value="NA-bd_OB-fold"/>
</dbReference>
<dbReference type="FunFam" id="3.40.50.150:FF:000009">
    <property type="entry name" value="23S rRNA (Uracil(1939)-C(5))-methyltransferase RlmD"/>
    <property type="match status" value="1"/>
</dbReference>
<reference evidence="7" key="1">
    <citation type="journal article" date="2021" name="PeerJ">
        <title>Extensive microbial diversity within the chicken gut microbiome revealed by metagenomics and culture.</title>
        <authorList>
            <person name="Gilroy R."/>
            <person name="Ravi A."/>
            <person name="Getino M."/>
            <person name="Pursley I."/>
            <person name="Horton D.L."/>
            <person name="Alikhan N.F."/>
            <person name="Baker D."/>
            <person name="Gharbi K."/>
            <person name="Hall N."/>
            <person name="Watson M."/>
            <person name="Adriaenssens E.M."/>
            <person name="Foster-Nyarko E."/>
            <person name="Jarju S."/>
            <person name="Secka A."/>
            <person name="Antonio M."/>
            <person name="Oren A."/>
            <person name="Chaudhuri R.R."/>
            <person name="La Ragione R."/>
            <person name="Hildebrand F."/>
            <person name="Pallen M.J."/>
        </authorList>
    </citation>
    <scope>NUCLEOTIDE SEQUENCE</scope>
    <source>
        <strain evidence="7">421</strain>
    </source>
</reference>
<dbReference type="NCBIfam" id="TIGR00479">
    <property type="entry name" value="rumA"/>
    <property type="match status" value="1"/>
</dbReference>
<dbReference type="CDD" id="cd02440">
    <property type="entry name" value="AdoMet_MTases"/>
    <property type="match status" value="1"/>
</dbReference>
<dbReference type="AlphaFoldDB" id="A0A9D1UFY1"/>
<dbReference type="InterPro" id="IPR030390">
    <property type="entry name" value="MeTrfase_TrmA_AS"/>
</dbReference>
<dbReference type="Gene3D" id="3.40.50.150">
    <property type="entry name" value="Vaccinia Virus protein VP39"/>
    <property type="match status" value="1"/>
</dbReference>
<feature type="binding site" evidence="4">
    <location>
        <position position="283"/>
    </location>
    <ligand>
        <name>S-adenosyl-L-methionine</name>
        <dbReference type="ChEBI" id="CHEBI:59789"/>
    </ligand>
</feature>
<keyword evidence="2 4" id="KW-0808">Transferase</keyword>
<dbReference type="PROSITE" id="PS50926">
    <property type="entry name" value="TRAM"/>
    <property type="match status" value="1"/>
</dbReference>
<keyword evidence="3 4" id="KW-0949">S-adenosyl-L-methionine</keyword>
<evidence type="ECO:0000256" key="3">
    <source>
        <dbReference type="ARBA" id="ARBA00022691"/>
    </source>
</evidence>
<keyword evidence="1 4" id="KW-0489">Methyltransferase</keyword>
<evidence type="ECO:0000313" key="7">
    <source>
        <dbReference type="EMBL" id="HIW86399.1"/>
    </source>
</evidence>
<dbReference type="InterPro" id="IPR029063">
    <property type="entry name" value="SAM-dependent_MTases_sf"/>
</dbReference>
<dbReference type="PANTHER" id="PTHR11061">
    <property type="entry name" value="RNA M5U METHYLTRANSFERASE"/>
    <property type="match status" value="1"/>
</dbReference>
<organism evidence="7 8">
    <name type="scientific">Candidatus Eubacterium faecipullorum</name>
    <dbReference type="NCBI Taxonomy" id="2838571"/>
    <lineage>
        <taxon>Bacteria</taxon>
        <taxon>Bacillati</taxon>
        <taxon>Bacillota</taxon>
        <taxon>Clostridia</taxon>
        <taxon>Eubacteriales</taxon>
        <taxon>Eubacteriaceae</taxon>
        <taxon>Eubacterium</taxon>
    </lineage>
</organism>
<feature type="binding site" evidence="4">
    <location>
        <position position="333"/>
    </location>
    <ligand>
        <name>S-adenosyl-L-methionine</name>
        <dbReference type="ChEBI" id="CHEBI:59789"/>
    </ligand>
</feature>
<dbReference type="FunFam" id="2.40.50.1070:FF:000003">
    <property type="entry name" value="23S rRNA (Uracil-5-)-methyltransferase RumA"/>
    <property type="match status" value="1"/>
</dbReference>
<protein>
    <submittedName>
        <fullName evidence="7">23S rRNA (Uracil(1939)-C(5))-methyltransferase RlmD</fullName>
        <ecNumber evidence="7">2.1.1.190</ecNumber>
    </submittedName>
</protein>
<dbReference type="EC" id="2.1.1.190" evidence="7"/>
<dbReference type="Proteomes" id="UP000824205">
    <property type="component" value="Unassembled WGS sequence"/>
</dbReference>
<accession>A0A9D1UFY1</accession>